<dbReference type="Gene3D" id="3.90.180.10">
    <property type="entry name" value="Medium-chain alcohol dehydrogenases, catalytic domain"/>
    <property type="match status" value="1"/>
</dbReference>
<dbReference type="Pfam" id="PF21089">
    <property type="entry name" value="PKS_DH_N"/>
    <property type="match status" value="1"/>
</dbReference>
<dbReference type="InterPro" id="IPR001227">
    <property type="entry name" value="Ac_transferase_dom_sf"/>
</dbReference>
<dbReference type="InterPro" id="IPR020806">
    <property type="entry name" value="PKS_PP-bd"/>
</dbReference>
<dbReference type="PROSITE" id="PS00012">
    <property type="entry name" value="PHOSPHOPANTETHEINE"/>
    <property type="match status" value="1"/>
</dbReference>
<dbReference type="PANTHER" id="PTHR43775">
    <property type="entry name" value="FATTY ACID SYNTHASE"/>
    <property type="match status" value="1"/>
</dbReference>
<dbReference type="InterPro" id="IPR016036">
    <property type="entry name" value="Malonyl_transacylase_ACP-bd"/>
</dbReference>
<dbReference type="GO" id="GO:0016491">
    <property type="term" value="F:oxidoreductase activity"/>
    <property type="evidence" value="ECO:0007669"/>
    <property type="project" value="InterPro"/>
</dbReference>
<feature type="region of interest" description="N-terminal hotdog fold" evidence="8">
    <location>
        <begin position="902"/>
        <end position="1029"/>
    </location>
</feature>
<dbReference type="InterPro" id="IPR029063">
    <property type="entry name" value="SAM-dependent_MTases_sf"/>
</dbReference>
<comment type="caution">
    <text evidence="12">The sequence shown here is derived from an EMBL/GenBank/DDBJ whole genome shotgun (WGS) entry which is preliminary data.</text>
</comment>
<dbReference type="CDD" id="cd05235">
    <property type="entry name" value="SDR_e1"/>
    <property type="match status" value="1"/>
</dbReference>
<dbReference type="InterPro" id="IPR013217">
    <property type="entry name" value="Methyltransf_12"/>
</dbReference>
<dbReference type="Gene3D" id="1.10.1200.10">
    <property type="entry name" value="ACP-like"/>
    <property type="match status" value="1"/>
</dbReference>
<dbReference type="InterPro" id="IPR018201">
    <property type="entry name" value="Ketoacyl_synth_AS"/>
</dbReference>
<keyword evidence="1" id="KW-0596">Phosphopantetheine</keyword>
<dbReference type="InterPro" id="IPR020843">
    <property type="entry name" value="ER"/>
</dbReference>
<dbReference type="Pfam" id="PF02801">
    <property type="entry name" value="Ketoacyl-synt_C"/>
    <property type="match status" value="1"/>
</dbReference>
<dbReference type="Pfam" id="PF00698">
    <property type="entry name" value="Acyl_transf_1"/>
    <property type="match status" value="1"/>
</dbReference>
<reference evidence="12 13" key="1">
    <citation type="submission" date="2019-02" db="EMBL/GenBank/DDBJ databases">
        <title>Deep-cultivation of Planctomycetes and their phenomic and genomic characterization uncovers novel biology.</title>
        <authorList>
            <person name="Wiegand S."/>
            <person name="Jogler M."/>
            <person name="Boedeker C."/>
            <person name="Pinto D."/>
            <person name="Vollmers J."/>
            <person name="Rivas-Marin E."/>
            <person name="Kohn T."/>
            <person name="Peeters S.H."/>
            <person name="Heuer A."/>
            <person name="Rast P."/>
            <person name="Oberbeckmann S."/>
            <person name="Bunk B."/>
            <person name="Jeske O."/>
            <person name="Meyerdierks A."/>
            <person name="Storesund J.E."/>
            <person name="Kallscheuer N."/>
            <person name="Luecker S."/>
            <person name="Lage O.M."/>
            <person name="Pohl T."/>
            <person name="Merkel B.J."/>
            <person name="Hornburger P."/>
            <person name="Mueller R.-W."/>
            <person name="Bruemmer F."/>
            <person name="Labrenz M."/>
            <person name="Spormann A.M."/>
            <person name="Op Den Camp H."/>
            <person name="Overmann J."/>
            <person name="Amann R."/>
            <person name="Jetten M.S.M."/>
            <person name="Mascher T."/>
            <person name="Medema M.H."/>
            <person name="Devos D.P."/>
            <person name="Kaster A.-K."/>
            <person name="Ovreas L."/>
            <person name="Rohde M."/>
            <person name="Galperin M.Y."/>
            <person name="Jogler C."/>
        </authorList>
    </citation>
    <scope>NUCLEOTIDE SEQUENCE [LARGE SCALE GENOMIC DNA]</scope>
    <source>
        <strain evidence="12 13">Poly41</strain>
    </source>
</reference>
<feature type="active site" description="Proton acceptor; for dehydratase activity" evidence="8">
    <location>
        <position position="931"/>
    </location>
</feature>
<dbReference type="InterPro" id="IPR013149">
    <property type="entry name" value="ADH-like_C"/>
</dbReference>
<dbReference type="Pfam" id="PF00109">
    <property type="entry name" value="ketoacyl-synt"/>
    <property type="match status" value="1"/>
</dbReference>
<dbReference type="EMBL" id="SJPV01000014">
    <property type="protein sequence ID" value="TWU31996.1"/>
    <property type="molecule type" value="Genomic_DNA"/>
</dbReference>
<dbReference type="InterPro" id="IPR032821">
    <property type="entry name" value="PKS_assoc"/>
</dbReference>
<dbReference type="NCBIfam" id="TIGR01746">
    <property type="entry name" value="Thioester-redct"/>
    <property type="match status" value="1"/>
</dbReference>
<dbReference type="CDD" id="cd02440">
    <property type="entry name" value="AdoMet_MTases"/>
    <property type="match status" value="1"/>
</dbReference>
<dbReference type="InterPro" id="IPR049551">
    <property type="entry name" value="PKS_DH_C"/>
</dbReference>
<gene>
    <name evidence="12" type="primary">ppsA</name>
    <name evidence="12" type="ORF">Poly41_58840</name>
</gene>
<dbReference type="Pfam" id="PF14765">
    <property type="entry name" value="PS-DH"/>
    <property type="match status" value="1"/>
</dbReference>
<dbReference type="InterPro" id="IPR014030">
    <property type="entry name" value="Ketoacyl_synth_N"/>
</dbReference>
<dbReference type="SUPFAM" id="SSF50129">
    <property type="entry name" value="GroES-like"/>
    <property type="match status" value="1"/>
</dbReference>
<dbReference type="SUPFAM" id="SSF55048">
    <property type="entry name" value="Probable ACP-binding domain of malonyl-CoA ACP transacylase"/>
    <property type="match status" value="1"/>
</dbReference>
<evidence type="ECO:0000256" key="5">
    <source>
        <dbReference type="ARBA" id="ARBA00023268"/>
    </source>
</evidence>
<dbReference type="SMART" id="SM00825">
    <property type="entry name" value="PKS_KS"/>
    <property type="match status" value="1"/>
</dbReference>
<evidence type="ECO:0000313" key="12">
    <source>
        <dbReference type="EMBL" id="TWU31996.1"/>
    </source>
</evidence>
<dbReference type="Pfam" id="PF00107">
    <property type="entry name" value="ADH_zinc_N"/>
    <property type="match status" value="1"/>
</dbReference>
<dbReference type="Pfam" id="PF16197">
    <property type="entry name" value="KAsynt_C_assoc"/>
    <property type="match status" value="1"/>
</dbReference>
<dbReference type="Pfam" id="PF07993">
    <property type="entry name" value="NAD_binding_4"/>
    <property type="match status" value="1"/>
</dbReference>
<dbReference type="Pfam" id="PF08242">
    <property type="entry name" value="Methyltransf_12"/>
    <property type="match status" value="1"/>
</dbReference>
<dbReference type="CDD" id="cd08955">
    <property type="entry name" value="KR_2_FAS_SDR_x"/>
    <property type="match status" value="1"/>
</dbReference>
<dbReference type="InterPro" id="IPR014043">
    <property type="entry name" value="Acyl_transferase_dom"/>
</dbReference>
<dbReference type="SMART" id="SM00829">
    <property type="entry name" value="PKS_ER"/>
    <property type="match status" value="1"/>
</dbReference>
<dbReference type="SMART" id="SM00826">
    <property type="entry name" value="PKS_DH"/>
    <property type="match status" value="1"/>
</dbReference>
<dbReference type="SUPFAM" id="SSF53335">
    <property type="entry name" value="S-adenosyl-L-methionine-dependent methyltransferases"/>
    <property type="match status" value="1"/>
</dbReference>
<dbReference type="InterPro" id="IPR016035">
    <property type="entry name" value="Acyl_Trfase/lysoPLipase"/>
</dbReference>
<dbReference type="PROSITE" id="PS50075">
    <property type="entry name" value="CARRIER"/>
    <property type="match status" value="1"/>
</dbReference>
<dbReference type="Gene3D" id="3.40.366.10">
    <property type="entry name" value="Malonyl-Coenzyme A Acyl Carrier Protein, domain 2"/>
    <property type="match status" value="1"/>
</dbReference>
<dbReference type="PROSITE" id="PS52019">
    <property type="entry name" value="PKS_MFAS_DH"/>
    <property type="match status" value="1"/>
</dbReference>
<evidence type="ECO:0000256" key="8">
    <source>
        <dbReference type="PROSITE-ProRule" id="PRU01363"/>
    </source>
</evidence>
<organism evidence="12 13">
    <name type="scientific">Novipirellula artificiosorum</name>
    <dbReference type="NCBI Taxonomy" id="2528016"/>
    <lineage>
        <taxon>Bacteria</taxon>
        <taxon>Pseudomonadati</taxon>
        <taxon>Planctomycetota</taxon>
        <taxon>Planctomycetia</taxon>
        <taxon>Pirellulales</taxon>
        <taxon>Pirellulaceae</taxon>
        <taxon>Novipirellula</taxon>
    </lineage>
</organism>
<feature type="domain" description="PKS/mFAS DH" evidence="11">
    <location>
        <begin position="902"/>
        <end position="1201"/>
    </location>
</feature>
<dbReference type="Gene3D" id="3.40.50.150">
    <property type="entry name" value="Vaccinia Virus protein VP39"/>
    <property type="match status" value="1"/>
</dbReference>
<dbReference type="Gene3D" id="3.30.70.3290">
    <property type="match status" value="1"/>
</dbReference>
<dbReference type="GO" id="GO:0006633">
    <property type="term" value="P:fatty acid biosynthetic process"/>
    <property type="evidence" value="ECO:0007669"/>
    <property type="project" value="InterPro"/>
</dbReference>
<sequence>MTERNPPSSDEPLALVGVGCRFPGGACDANSLWQLLVDGHSAIRDVPDDRWHVDRYHHRDADTLGHMVTRRGGFVDQLKQFDAAFWGISPREAMRMDPQQRWLLETAWEACEDAGIPPSKLRGTSMGVFVGASSHDYGSLQMNDIANLDVHTNTGGTLSIAANRISYLFDLKGPSIAVDTACSSALVAVALACRSIWAGQCGAALAGGVNALITPNTSIGFSKASMLSPSGECFAFDARADGYVRGEGAGLVLLKPLSEAIKQNDRIYAVLRSAVVNQDGQTSSMTVPSVDGQCDMLRTAYREAGVDPRDVAYVEAHGTGTPVGDPIEAEALGRVLSEGRDVDDVCWMGSIKTNIGHLESASGIAGLIKAALVLEHKQIPANRNFDTPNAAIPLQRYQLKVPTQLRSLPTTEGQQPVAAVNSFGFGGTNAHVVMQAAPDRAPLRRDGTNAERPFILSISARDEASLREYAKRYRQRLKTIDHDLADFCYSAATRKERHELRLAVMGNDARQLRQRLTQWLNSGEASEGIVASRSMHRSNENVFVFTGQGSQWAGMGQRLLQSEPIVRDTLAEIDEHFQALSGWSLVREMARPASESNIQQTRVAQPAIFALQIALVRLWASWGIRPTLVVGHSVGEVAAALCAGIYSLRDAVSLVYHRSRLQNNTGGAGRMVAAGVSAAEAREFIGTHADRVQITAENSPALVTMGGDTELVDLIGARIESSGRFVRWLGLDYAFHTHQMDPIKDALLEALASLKPQPERIPFVSTVTGQCHPGDQMDAGYWWRNVREPVQFETAMATIAAKGAQRYLELGPHPALRSSIDACLADRKVEATIVHSLTRETDDQLELATNVAKLDGSGADIDWHSVNQGSGAYVPQPHYPWNYQAYWLDQGETGNRVDPPLHPLLGERLNVATPTWQFHLDPHLFPYLNDHQIWDGIVFPAAGYAEIGIAIAAALFPDDSYAVEDIECENALFVSANAVPKIQVVFDSESKSYSVYSASSTANGGSVSGSRASWEIHARGRLVMIPMASESQVIDLCELRQRLPRRITHDDLYRDLFGMGYGFGADFSLIQESWSDVAGSELGSLYPEALSRISVPKQVAEDSIHYGIHPAVLDACFQATHGTRDVAELADHANCLYLPQAIGRVQLHTKQIPTELWAHAKQSHREGSSVEYSICVVDESGKPVASISRFRVTKVDQPRRSARAEEQFYQFKWQPKRLRGARVGGSANFASIDEVLAAVEDSIPQGYATRGLSEYYNDFIPRMEQIVHQLIENAFVELGWSFGVGECFTYDQVFESFGIAEQHHRLFRAELGWLTVNGAVQANDSGWQVKRGLQRIDMAPALAELAKAYPRFASEVSLVEATGPRLAEALAGELDPLDLLFPDGSNELMEAFYTHASDLPAFNQLIQTAVAKSIERLPERRVLRVLEIGAGTGSLTRSLLEVLPPDRLEYTFTDVGRAFITEAKRSFADHPSIHFQSFDIERDPTSQGIVQNGYDLIVATNVLHATADLRSTLAHVQTCLASEGRLVFLELVRHRPICDNVFGLLEGWWKFTDTDERDHSPLLNRVQWESLLSRSGFDQIQSFTCSPNEQEAEQTVFVTVGPAIKAIESPTDANSKRPSTVLVYADRGGMGQAIASKFEQQGNRVIVLRRDASFERINESAFTLADGNATELERVFADSKLDDTDLKTIVHCWALDHTAAPSCNEQLLADQRTGVFSALQLSQALEKIDPAASPRVYFLTRSAQAVADNDPIDGLAASPLIGFCRVASNETSQFRWTLVDLDPNPGPFEADDVFNEITDENEEQEVALRDDQRFVHRLQRISFDQIPLRSQCAVLDSGAMVPFKLQMRKAGVLENLTLNETNRRPPGPDEIAVRVFAGGINFRDVMKALGMHPGTSEDLLWFGDDFSGVVEAVGSRVNKIKCGDCVSGIAPYAFRSHVTVDQRLVFKHPTSLSFEQAATLPTVFLTTHFAIKKIARMQRGERILIHAAAGGVGQAAIQVAHHLGLEVFATAGTTEKRELLKSMGVAHVMNSRTVEFADQIWDQTSGAGVDAVLNSLAGEFIPKSLSVLAPFGKFLEIGKVDVYGNSKLGLAAFKNNISYHMIDLAQLLVQRPDQIAALLAELSLLFESGTYAPLPHTVFPVHEAAEAFRFMAQGNHIGKNVLAFPRDPAEASTLCLGPCTDDGSLLRGDASYLITGGANGFGFEIAKWMVRQGARHLVLMSRSGPREEAAKEIAALRSEAVTIMDARGDVTNPEDVDRVIEQIQPTCPALKGVVHAAMVLDDAFLADLDEERFASVLYPKMLGAWNLHQSTRNLSLDHFICFSSFSTIVGAPKQASYNAGNSFLDALAKYRHAKGLPALTLNWGAVLGAGFVARNEKTAEYLDGIGLIALQMQEALKVFAEMILRDTPLLGVGRVDWQQLSQLCTAVAKRPMYEGVAHDSSPDRSNASLQSELCSASRKKRPEILENFLAQQVAAVFGIDAGKVDRDASLNQIGVDSLMAVELINRMESATGARIPMSRILSGSTVRELSQSILELIPGLDHAEPMDSNNLRTEGDAFASDAINFELEAELDPTIVPSKTLVHRDSPPRLLLTGATGFLGAHLLHELLETTPSQVVCLVRSDNEQAGKRRIVNNLSKYGLQPREIQDRVKVISSDFSRPQLGLTPEQFDQLADSVDVIYHNGANVNLVMPYQSLRQDNVEGTRELLRLACHRVQKPLHYVSTFTVHATEANRGCRIQESEPLPVCEDLLYGYSQTKWVAERMIEEARRRGMSVTIYRPGHVTGHSTTGVANVDDLLHQIVRACLLIGAAPFRDFELDVTPVDFVSKAMVYLAQQKEAQGKTFHLTNPNPLSAKALSDWMRDGGANIELMDVEPWRERLIELADPASASTDGFKVLGDLLVPRLAAGGNRAIHGRFCCRQTLDALIPSGVKCAPADARLISTCHTYIQQMDRLLRIDDASDSQLRARCVSDLIQPSDEQVH</sequence>
<protein>
    <submittedName>
        <fullName evidence="12">Phthiocerol/phenolphthiocerol synthesis polyketide synthase type I PpsA</fullName>
        <ecNumber evidence="12">2.3.1.41</ecNumber>
    </submittedName>
</protein>
<dbReference type="InterPro" id="IPR014031">
    <property type="entry name" value="Ketoacyl_synth_C"/>
</dbReference>
<evidence type="ECO:0000259" key="11">
    <source>
        <dbReference type="PROSITE" id="PS52019"/>
    </source>
</evidence>
<dbReference type="EC" id="2.3.1.41" evidence="12"/>
<keyword evidence="13" id="KW-1185">Reference proteome</keyword>
<dbReference type="SMART" id="SM00823">
    <property type="entry name" value="PKS_PP"/>
    <property type="match status" value="1"/>
</dbReference>
<feature type="domain" description="Ketosynthase family 3 (KS3)" evidence="10">
    <location>
        <begin position="10"/>
        <end position="436"/>
    </location>
</feature>
<dbReference type="FunFam" id="3.40.50.720:FF:000209">
    <property type="entry name" value="Polyketide synthase Pks12"/>
    <property type="match status" value="1"/>
</dbReference>
<dbReference type="GO" id="GO:0031177">
    <property type="term" value="F:phosphopantetheine binding"/>
    <property type="evidence" value="ECO:0007669"/>
    <property type="project" value="InterPro"/>
</dbReference>
<feature type="active site" description="Proton donor; for dehydratase activity" evidence="8">
    <location>
        <position position="1114"/>
    </location>
</feature>
<dbReference type="InterPro" id="IPR016039">
    <property type="entry name" value="Thiolase-like"/>
</dbReference>
<dbReference type="InterPro" id="IPR020841">
    <property type="entry name" value="PKS_Beta-ketoAc_synthase_dom"/>
</dbReference>
<dbReference type="InterPro" id="IPR013120">
    <property type="entry name" value="FAR_NAD-bd"/>
</dbReference>
<dbReference type="InterPro" id="IPR011032">
    <property type="entry name" value="GroES-like_sf"/>
</dbReference>
<dbReference type="CDD" id="cd05195">
    <property type="entry name" value="enoyl_red"/>
    <property type="match status" value="1"/>
</dbReference>
<dbReference type="GO" id="GO:0004312">
    <property type="term" value="F:fatty acid synthase activity"/>
    <property type="evidence" value="ECO:0007669"/>
    <property type="project" value="TreeGrafter"/>
</dbReference>
<dbReference type="SUPFAM" id="SSF47336">
    <property type="entry name" value="ACP-like"/>
    <property type="match status" value="1"/>
</dbReference>
<dbReference type="Pfam" id="PF00550">
    <property type="entry name" value="PP-binding"/>
    <property type="match status" value="1"/>
</dbReference>
<dbReference type="PROSITE" id="PS00606">
    <property type="entry name" value="KS3_1"/>
    <property type="match status" value="1"/>
</dbReference>
<dbReference type="InterPro" id="IPR009081">
    <property type="entry name" value="PP-bd_ACP"/>
</dbReference>
<dbReference type="Proteomes" id="UP000319143">
    <property type="component" value="Unassembled WGS sequence"/>
</dbReference>
<keyword evidence="6 12" id="KW-0012">Acyltransferase</keyword>
<dbReference type="RefSeq" id="WP_146530636.1">
    <property type="nucleotide sequence ID" value="NZ_SJPV01000014.1"/>
</dbReference>
<dbReference type="SUPFAM" id="SSF52151">
    <property type="entry name" value="FabD/lysophospholipase-like"/>
    <property type="match status" value="1"/>
</dbReference>
<dbReference type="InterPro" id="IPR036291">
    <property type="entry name" value="NAD(P)-bd_dom_sf"/>
</dbReference>
<dbReference type="InterPro" id="IPR013968">
    <property type="entry name" value="PKS_KR"/>
</dbReference>
<dbReference type="CDD" id="cd00833">
    <property type="entry name" value="PKS"/>
    <property type="match status" value="1"/>
</dbReference>
<dbReference type="InterPro" id="IPR036736">
    <property type="entry name" value="ACP-like_sf"/>
</dbReference>
<keyword evidence="4" id="KW-0521">NADP</keyword>
<proteinExistence type="predicted"/>
<dbReference type="InterPro" id="IPR010080">
    <property type="entry name" value="Thioester_reductase-like_dom"/>
</dbReference>
<dbReference type="Pfam" id="PF08240">
    <property type="entry name" value="ADH_N"/>
    <property type="match status" value="1"/>
</dbReference>
<dbReference type="InterPro" id="IPR049900">
    <property type="entry name" value="PKS_mFAS_DH"/>
</dbReference>
<dbReference type="Gene3D" id="3.40.47.10">
    <property type="match status" value="1"/>
</dbReference>
<dbReference type="InterPro" id="IPR050091">
    <property type="entry name" value="PKS_NRPS_Biosynth_Enz"/>
</dbReference>
<dbReference type="SUPFAM" id="SSF51735">
    <property type="entry name" value="NAD(P)-binding Rossmann-fold domains"/>
    <property type="match status" value="4"/>
</dbReference>
<dbReference type="InterPro" id="IPR020807">
    <property type="entry name" value="PKS_DH"/>
</dbReference>
<evidence type="ECO:0000256" key="6">
    <source>
        <dbReference type="ARBA" id="ARBA00023315"/>
    </source>
</evidence>
<keyword evidence="3 12" id="KW-0808">Transferase</keyword>
<evidence type="ECO:0000259" key="10">
    <source>
        <dbReference type="PROSITE" id="PS52004"/>
    </source>
</evidence>
<dbReference type="SUPFAM" id="SSF53901">
    <property type="entry name" value="Thiolase-like"/>
    <property type="match status" value="1"/>
</dbReference>
<keyword evidence="5" id="KW-0511">Multifunctional enzyme</keyword>
<evidence type="ECO:0000256" key="2">
    <source>
        <dbReference type="ARBA" id="ARBA00022553"/>
    </source>
</evidence>
<dbReference type="SMART" id="SM00827">
    <property type="entry name" value="PKS_AT"/>
    <property type="match status" value="1"/>
</dbReference>
<dbReference type="InterPro" id="IPR013154">
    <property type="entry name" value="ADH-like_N"/>
</dbReference>
<dbReference type="InterPro" id="IPR006162">
    <property type="entry name" value="Ppantetheine_attach_site"/>
</dbReference>
<evidence type="ECO:0000256" key="3">
    <source>
        <dbReference type="ARBA" id="ARBA00022679"/>
    </source>
</evidence>
<keyword evidence="2" id="KW-0597">Phosphoprotein</keyword>
<evidence type="ECO:0000256" key="1">
    <source>
        <dbReference type="ARBA" id="ARBA00022450"/>
    </source>
</evidence>
<dbReference type="FunFam" id="3.40.47.10:FF:000019">
    <property type="entry name" value="Polyketide synthase type I"/>
    <property type="match status" value="1"/>
</dbReference>
<evidence type="ECO:0000313" key="13">
    <source>
        <dbReference type="Proteomes" id="UP000319143"/>
    </source>
</evidence>
<evidence type="ECO:0000256" key="7">
    <source>
        <dbReference type="ARBA" id="ARBA00054155"/>
    </source>
</evidence>
<dbReference type="InterPro" id="IPR042104">
    <property type="entry name" value="PKS_dehydratase_sf"/>
</dbReference>
<evidence type="ECO:0000256" key="4">
    <source>
        <dbReference type="ARBA" id="ARBA00022857"/>
    </source>
</evidence>
<feature type="region of interest" description="C-terminal hotdog fold" evidence="8">
    <location>
        <begin position="1044"/>
        <end position="1201"/>
    </location>
</feature>
<dbReference type="Gene3D" id="3.40.50.720">
    <property type="entry name" value="NAD(P)-binding Rossmann-like Domain"/>
    <property type="match status" value="4"/>
</dbReference>
<dbReference type="PANTHER" id="PTHR43775:SF37">
    <property type="entry name" value="SI:DKEY-61P9.11"/>
    <property type="match status" value="1"/>
</dbReference>
<name>A0A5C6D9T4_9BACT</name>
<comment type="function">
    <text evidence="7">Involved in production of the polyketide antibiotic thailandamide.</text>
</comment>
<dbReference type="OrthoDB" id="9778690at2"/>
<dbReference type="GO" id="GO:0004315">
    <property type="term" value="F:3-oxoacyl-[acyl-carrier-protein] synthase activity"/>
    <property type="evidence" value="ECO:0007669"/>
    <property type="project" value="UniProtKB-EC"/>
</dbReference>
<dbReference type="PROSITE" id="PS52004">
    <property type="entry name" value="KS3_2"/>
    <property type="match status" value="1"/>
</dbReference>
<dbReference type="SMART" id="SM00822">
    <property type="entry name" value="PKS_KR"/>
    <property type="match status" value="1"/>
</dbReference>
<dbReference type="Gene3D" id="3.10.129.110">
    <property type="entry name" value="Polyketide synthase dehydratase"/>
    <property type="match status" value="1"/>
</dbReference>
<dbReference type="Pfam" id="PF08659">
    <property type="entry name" value="KR"/>
    <property type="match status" value="1"/>
</dbReference>
<accession>A0A5C6D9T4</accession>
<feature type="domain" description="Carrier" evidence="9">
    <location>
        <begin position="2463"/>
        <end position="2537"/>
    </location>
</feature>
<dbReference type="InterPro" id="IPR057326">
    <property type="entry name" value="KR_dom"/>
</dbReference>
<evidence type="ECO:0000259" key="9">
    <source>
        <dbReference type="PROSITE" id="PS50075"/>
    </source>
</evidence>
<dbReference type="InterPro" id="IPR049552">
    <property type="entry name" value="PKS_DH_N"/>
</dbReference>
<dbReference type="FunFam" id="3.40.366.10:FF:000002">
    <property type="entry name" value="Probable polyketide synthase 2"/>
    <property type="match status" value="1"/>
</dbReference>